<accession>A0A9P6SVX6</accession>
<evidence type="ECO:0000313" key="3">
    <source>
        <dbReference type="Proteomes" id="UP000703661"/>
    </source>
</evidence>
<dbReference type="PANTHER" id="PTHR28153:SF1">
    <property type="entry name" value="DUF4484 DOMAIN-CONTAINING PROTEIN"/>
    <property type="match status" value="1"/>
</dbReference>
<gene>
    <name evidence="2" type="ORF">BGZ80_004398</name>
</gene>
<protein>
    <recommendedName>
        <fullName evidence="4">UDENN domain-containing protein</fullName>
    </recommendedName>
</protein>
<organism evidence="2 3">
    <name type="scientific">Entomortierella chlamydospora</name>
    <dbReference type="NCBI Taxonomy" id="101097"/>
    <lineage>
        <taxon>Eukaryota</taxon>
        <taxon>Fungi</taxon>
        <taxon>Fungi incertae sedis</taxon>
        <taxon>Mucoromycota</taxon>
        <taxon>Mortierellomycotina</taxon>
        <taxon>Mortierellomycetes</taxon>
        <taxon>Mortierellales</taxon>
        <taxon>Mortierellaceae</taxon>
        <taxon>Entomortierella</taxon>
    </lineage>
</organism>
<keyword evidence="3" id="KW-1185">Reference proteome</keyword>
<evidence type="ECO:0008006" key="4">
    <source>
        <dbReference type="Google" id="ProtNLM"/>
    </source>
</evidence>
<dbReference type="InterPro" id="IPR053056">
    <property type="entry name" value="Lipid_Metab_Assoc_Protein"/>
</dbReference>
<feature type="region of interest" description="Disordered" evidence="1">
    <location>
        <begin position="444"/>
        <end position="479"/>
    </location>
</feature>
<comment type="caution">
    <text evidence="2">The sequence shown here is derived from an EMBL/GenBank/DDBJ whole genome shotgun (WGS) entry which is preliminary data.</text>
</comment>
<evidence type="ECO:0000256" key="1">
    <source>
        <dbReference type="SAM" id="MobiDB-lite"/>
    </source>
</evidence>
<reference evidence="2" key="1">
    <citation type="journal article" date="2020" name="Fungal Divers.">
        <title>Resolving the Mortierellaceae phylogeny through synthesis of multi-gene phylogenetics and phylogenomics.</title>
        <authorList>
            <person name="Vandepol N."/>
            <person name="Liber J."/>
            <person name="Desiro A."/>
            <person name="Na H."/>
            <person name="Kennedy M."/>
            <person name="Barry K."/>
            <person name="Grigoriev I.V."/>
            <person name="Miller A.N."/>
            <person name="O'Donnell K."/>
            <person name="Stajich J.E."/>
            <person name="Bonito G."/>
        </authorList>
    </citation>
    <scope>NUCLEOTIDE SEQUENCE</scope>
    <source>
        <strain evidence="2">NRRL 2769</strain>
    </source>
</reference>
<dbReference type="InterPro" id="IPR018626">
    <property type="entry name" value="LCHN/Anr2"/>
</dbReference>
<feature type="compositionally biased region" description="Polar residues" evidence="1">
    <location>
        <begin position="444"/>
        <end position="463"/>
    </location>
</feature>
<sequence>MDSDIPSIDAIFVVRFDTRKGNVLEWSNSVPGIELKGVEFSALPSGLHGSSQDVIYFQLDGCVGVSVFVNVPSSNAEHRGAQMVSVGVLVKPSVDTGRCGQVWRHVDFLKNQAKYHACQDSETVDLVNYFSQHKTLLHAAGPSSSSSKRDSYRARNVRRISRSFTLSEPIQPITPTFAGHHELLETEDIPLSHPSRHFLRLVQTMGPSIFILWKAALLRKRILIYTQPPVESACLFVYNICLMATIPLGAALVPQTRITERALPLFCVGIHDIDSMEATRGGYVACTTDKLFLFKPQLYDVFVDISAPPSNTGYSADKSTYPRIRVVRGDSKGHETEEWRPNTADNSRYFALLQRLGRSRRRHEWMQRRLCAEAAFSETDHDSEGSAAIHEPEIRTMNSDGFLPEGGFSMSDTLRKMVTGGWWWWYGGNDTEDDSLEPLISSTAAQSPEQRYSSEGATSSSCLQILHTRAGGSPDTEAI</sequence>
<feature type="non-terminal residue" evidence="2">
    <location>
        <position position="1"/>
    </location>
</feature>
<dbReference type="PANTHER" id="PTHR28153">
    <property type="entry name" value="PROTEIN, PUTATIVE-RELATED"/>
    <property type="match status" value="1"/>
</dbReference>
<dbReference type="GO" id="GO:0005811">
    <property type="term" value="C:lipid droplet"/>
    <property type="evidence" value="ECO:0007669"/>
    <property type="project" value="TreeGrafter"/>
</dbReference>
<dbReference type="Pfam" id="PF09804">
    <property type="entry name" value="DENND11"/>
    <property type="match status" value="1"/>
</dbReference>
<dbReference type="AlphaFoldDB" id="A0A9P6SVX6"/>
<evidence type="ECO:0000313" key="2">
    <source>
        <dbReference type="EMBL" id="KAG0007654.1"/>
    </source>
</evidence>
<name>A0A9P6SVX6_9FUNG</name>
<dbReference type="Proteomes" id="UP000703661">
    <property type="component" value="Unassembled WGS sequence"/>
</dbReference>
<dbReference type="EMBL" id="JAAAID010002245">
    <property type="protein sequence ID" value="KAG0007654.1"/>
    <property type="molecule type" value="Genomic_DNA"/>
</dbReference>
<proteinExistence type="predicted"/>